<name>A0A4S3JPE1_9EURO</name>
<dbReference type="EMBL" id="QUQM01000002">
    <property type="protein sequence ID" value="KAA8651993.1"/>
    <property type="molecule type" value="Genomic_DNA"/>
</dbReference>
<comment type="caution">
    <text evidence="2">The sequence shown here is derived from an EMBL/GenBank/DDBJ whole genome shotgun (WGS) entry which is preliminary data.</text>
</comment>
<dbReference type="VEuPathDB" id="FungiDB:EYZ11_002962"/>
<dbReference type="RefSeq" id="XP_033431354.1">
    <property type="nucleotide sequence ID" value="XM_033565597.1"/>
</dbReference>
<reference evidence="1 4" key="2">
    <citation type="submission" date="2019-08" db="EMBL/GenBank/DDBJ databases">
        <title>The genome sequence of a newly discovered highly antifungal drug resistant Aspergillus species, Aspergillus tanneri NIH 1004.</title>
        <authorList>
            <person name="Mounaud S."/>
            <person name="Singh I."/>
            <person name="Joardar V."/>
            <person name="Pakala S."/>
            <person name="Pakala S."/>
            <person name="Venepally P."/>
            <person name="Chung J.K."/>
            <person name="Losada L."/>
            <person name="Nierman W.C."/>
        </authorList>
    </citation>
    <scope>NUCLEOTIDE SEQUENCE [LARGE SCALE GENOMIC DNA]</scope>
    <source>
        <strain evidence="1 4">NIH1004</strain>
    </source>
</reference>
<evidence type="ECO:0000313" key="4">
    <source>
        <dbReference type="Proteomes" id="UP000324241"/>
    </source>
</evidence>
<evidence type="ECO:0000313" key="2">
    <source>
        <dbReference type="EMBL" id="THC97539.1"/>
    </source>
</evidence>
<accession>A0A4S3JPE1</accession>
<dbReference type="EMBL" id="SOSA01000071">
    <property type="protein sequence ID" value="THC97539.1"/>
    <property type="molecule type" value="Genomic_DNA"/>
</dbReference>
<reference evidence="2 3" key="1">
    <citation type="submission" date="2019-03" db="EMBL/GenBank/DDBJ databases">
        <title>The genome sequence of a newly discovered highly antifungal drug resistant Aspergillus species, Aspergillus tanneri NIH 1004.</title>
        <authorList>
            <person name="Mounaud S."/>
            <person name="Singh I."/>
            <person name="Joardar V."/>
            <person name="Pakala S."/>
            <person name="Pakala S."/>
            <person name="Venepally P."/>
            <person name="Hoover J."/>
            <person name="Nierman W."/>
            <person name="Chung J."/>
            <person name="Losada L."/>
        </authorList>
    </citation>
    <scope>NUCLEOTIDE SEQUENCE [LARGE SCALE GENOMIC DNA]</scope>
    <source>
        <strain evidence="2 3">NIH1004</strain>
    </source>
</reference>
<organism evidence="2 3">
    <name type="scientific">Aspergillus tanneri</name>
    <dbReference type="NCBI Taxonomy" id="1220188"/>
    <lineage>
        <taxon>Eukaryota</taxon>
        <taxon>Fungi</taxon>
        <taxon>Dikarya</taxon>
        <taxon>Ascomycota</taxon>
        <taxon>Pezizomycotina</taxon>
        <taxon>Eurotiomycetes</taxon>
        <taxon>Eurotiomycetidae</taxon>
        <taxon>Eurotiales</taxon>
        <taxon>Aspergillaceae</taxon>
        <taxon>Aspergillus</taxon>
        <taxon>Aspergillus subgen. Circumdati</taxon>
    </lineage>
</organism>
<sequence length="158" mass="17533">MDPSYTEMMGPLALPEKPLTETTEDQNAKVMVQRNVALGLTRNHAADWTVQDALLELKDAILQYQMSLLEFIPHISATHSEVIIVVEGKRPLPMGEGPLAQQVLGYIRFNKIQGSSEFTNFGSRLDEQYLEMGHTTKIKDERVAGGHGEGLKIASGFH</sequence>
<keyword evidence="3" id="KW-1185">Reference proteome</keyword>
<proteinExistence type="predicted"/>
<evidence type="ECO:0000313" key="1">
    <source>
        <dbReference type="EMBL" id="KAA8651993.1"/>
    </source>
</evidence>
<dbReference type="Proteomes" id="UP000308092">
    <property type="component" value="Unassembled WGS sequence"/>
</dbReference>
<dbReference type="AlphaFoldDB" id="A0A4S3JPE1"/>
<protein>
    <submittedName>
        <fullName evidence="2">Uncharacterized protein</fullName>
    </submittedName>
</protein>
<evidence type="ECO:0000313" key="3">
    <source>
        <dbReference type="Proteomes" id="UP000308092"/>
    </source>
</evidence>
<dbReference type="Proteomes" id="UP000324241">
    <property type="component" value="Unassembled WGS sequence"/>
</dbReference>
<dbReference type="OrthoDB" id="5376140at2759"/>
<gene>
    <name evidence="1" type="ORF">ATNIH1004_000893</name>
    <name evidence="2" type="ORF">EYZ11_002962</name>
</gene>
<dbReference type="GeneID" id="54323595"/>